<gene>
    <name evidence="2" type="ORF">FHX68_1422</name>
</gene>
<evidence type="ECO:0000313" key="3">
    <source>
        <dbReference type="Proteomes" id="UP000319804"/>
    </source>
</evidence>
<comment type="caution">
    <text evidence="2">The sequence shown here is derived from an EMBL/GenBank/DDBJ whole genome shotgun (WGS) entry which is preliminary data.</text>
</comment>
<keyword evidence="3" id="KW-1185">Reference proteome</keyword>
<dbReference type="EMBL" id="VFPS01000002">
    <property type="protein sequence ID" value="TQM98721.1"/>
    <property type="molecule type" value="Genomic_DNA"/>
</dbReference>
<accession>A0A4Y3UJH4</accession>
<dbReference type="AlphaFoldDB" id="A0A4Y3UJH4"/>
<keyword evidence="1" id="KW-0472">Membrane</keyword>
<feature type="transmembrane region" description="Helical" evidence="1">
    <location>
        <begin position="110"/>
        <end position="137"/>
    </location>
</feature>
<dbReference type="Proteomes" id="UP000319804">
    <property type="component" value="Unassembled WGS sequence"/>
</dbReference>
<proteinExistence type="predicted"/>
<keyword evidence="1" id="KW-1133">Transmembrane helix</keyword>
<name>A0A4Y3UJH4_9MICO</name>
<keyword evidence="1" id="KW-0812">Transmembrane</keyword>
<reference evidence="2 3" key="1">
    <citation type="submission" date="2019-06" db="EMBL/GenBank/DDBJ databases">
        <title>Sequencing the genomes of 1000 actinobacteria strains.</title>
        <authorList>
            <person name="Klenk H.-P."/>
        </authorList>
    </citation>
    <scope>NUCLEOTIDE SEQUENCE [LARGE SCALE GENOMIC DNA]</scope>
    <source>
        <strain evidence="2 3">DSM 20427</strain>
    </source>
</reference>
<evidence type="ECO:0000256" key="1">
    <source>
        <dbReference type="SAM" id="Phobius"/>
    </source>
</evidence>
<feature type="transmembrane region" description="Helical" evidence="1">
    <location>
        <begin position="15"/>
        <end position="37"/>
    </location>
</feature>
<dbReference type="RefSeq" id="WP_141380109.1">
    <property type="nucleotide sequence ID" value="NZ_BJNA01000015.1"/>
</dbReference>
<sequence length="139" mass="14732">MSAISSDVTDVLLEVFTWVGFGGSAVLAVVMAILWAADGTWLPAEAIVDTERGPTGEVTVVRWFDADGDANSAVAGPAEASALAGREQADIWYRHGWTGRMRLQRRPPGLRAVTLAAAGLFALGVLCLVSGWVVFFLRG</sequence>
<evidence type="ECO:0000313" key="2">
    <source>
        <dbReference type="EMBL" id="TQM98721.1"/>
    </source>
</evidence>
<dbReference type="OrthoDB" id="5079070at2"/>
<protein>
    <submittedName>
        <fullName evidence="2">Uncharacterized protein</fullName>
    </submittedName>
</protein>
<organism evidence="2 3">
    <name type="scientific">Microbacterium lacticum</name>
    <dbReference type="NCBI Taxonomy" id="33885"/>
    <lineage>
        <taxon>Bacteria</taxon>
        <taxon>Bacillati</taxon>
        <taxon>Actinomycetota</taxon>
        <taxon>Actinomycetes</taxon>
        <taxon>Micrococcales</taxon>
        <taxon>Microbacteriaceae</taxon>
        <taxon>Microbacterium</taxon>
    </lineage>
</organism>